<dbReference type="InterPro" id="IPR025533">
    <property type="entry name" value="DUF4419"/>
</dbReference>
<evidence type="ECO:0000313" key="2">
    <source>
        <dbReference type="EMBL" id="CAF4046595.1"/>
    </source>
</evidence>
<accession>A0A8S2ERC8</accession>
<dbReference type="Pfam" id="PF14388">
    <property type="entry name" value="DUF4419"/>
    <property type="match status" value="1"/>
</dbReference>
<dbReference type="Proteomes" id="UP000677228">
    <property type="component" value="Unassembled WGS sequence"/>
</dbReference>
<dbReference type="EMBL" id="CAJNOK010016130">
    <property type="protein sequence ID" value="CAF1239137.1"/>
    <property type="molecule type" value="Genomic_DNA"/>
</dbReference>
<dbReference type="EMBL" id="CAJOBA010037676">
    <property type="protein sequence ID" value="CAF4046595.1"/>
    <property type="molecule type" value="Genomic_DNA"/>
</dbReference>
<feature type="non-terminal residue" evidence="1">
    <location>
        <position position="293"/>
    </location>
</feature>
<evidence type="ECO:0000313" key="3">
    <source>
        <dbReference type="Proteomes" id="UP000677228"/>
    </source>
</evidence>
<evidence type="ECO:0000313" key="1">
    <source>
        <dbReference type="EMBL" id="CAF1239137.1"/>
    </source>
</evidence>
<reference evidence="1" key="1">
    <citation type="submission" date="2021-02" db="EMBL/GenBank/DDBJ databases">
        <authorList>
            <person name="Nowell W R."/>
        </authorList>
    </citation>
    <scope>NUCLEOTIDE SEQUENCE</scope>
</reference>
<sequence>GLPEVTLRGSADDWQSVIDRVNTLKAYFGDFHWWFDSVLPHLEKLKESAQGKPDKEWWSKICHHVGGGSDISMLSGWLADFVPYADDGKGHYTKARHDHYHYTDGLINGIEFSDLKESVTKTDFLLDDNGHITKMKLISGFLGVAQNPETKALRPSMGWLTALRSFTESTANSILIRNYGENPYYDAVSSGFLYSTDNTIGRGFNLKSCLPNGLQSGLVYEVKCSVCGDPYVEELSDSTDELCDVKQSDINNNHIAKSAIGKHYYNTGHELVPDRSSEILFRKTSIQITNKRL</sequence>
<organism evidence="1 3">
    <name type="scientific">Didymodactylos carnosus</name>
    <dbReference type="NCBI Taxonomy" id="1234261"/>
    <lineage>
        <taxon>Eukaryota</taxon>
        <taxon>Metazoa</taxon>
        <taxon>Spiralia</taxon>
        <taxon>Gnathifera</taxon>
        <taxon>Rotifera</taxon>
        <taxon>Eurotatoria</taxon>
        <taxon>Bdelloidea</taxon>
        <taxon>Philodinida</taxon>
        <taxon>Philodinidae</taxon>
        <taxon>Didymodactylos</taxon>
    </lineage>
</organism>
<name>A0A8S2ERC8_9BILA</name>
<dbReference type="PANTHER" id="PTHR31252">
    <property type="entry name" value="DUF4419 DOMAIN-CONTAINING PROTEIN"/>
    <property type="match status" value="1"/>
</dbReference>
<dbReference type="PANTHER" id="PTHR31252:SF11">
    <property type="entry name" value="DUF4419 DOMAIN-CONTAINING PROTEIN"/>
    <property type="match status" value="1"/>
</dbReference>
<proteinExistence type="predicted"/>
<feature type="non-terminal residue" evidence="1">
    <location>
        <position position="1"/>
    </location>
</feature>
<dbReference type="Proteomes" id="UP000682733">
    <property type="component" value="Unassembled WGS sequence"/>
</dbReference>
<comment type="caution">
    <text evidence="1">The sequence shown here is derived from an EMBL/GenBank/DDBJ whole genome shotgun (WGS) entry which is preliminary data.</text>
</comment>
<dbReference type="AlphaFoldDB" id="A0A8S2ERC8"/>
<gene>
    <name evidence="1" type="ORF">OVA965_LOCUS25740</name>
    <name evidence="2" type="ORF">TMI583_LOCUS26470</name>
</gene>
<protein>
    <submittedName>
        <fullName evidence="1">Uncharacterized protein</fullName>
    </submittedName>
</protein>